<reference evidence="3" key="1">
    <citation type="submission" date="2019-02" db="EMBL/GenBank/DDBJ databases">
        <title>Draft genome sequence of Enterococcus sp. Gos25-1.</title>
        <authorList>
            <person name="Tanaka N."/>
            <person name="Shiwa Y."/>
            <person name="Fujita N."/>
        </authorList>
    </citation>
    <scope>NUCLEOTIDE SEQUENCE [LARGE SCALE GENOMIC DNA]</scope>
    <source>
        <strain evidence="3">Gos25-1</strain>
    </source>
</reference>
<dbReference type="EMBL" id="BJCC01000001">
    <property type="protein sequence ID" value="GCF92123.1"/>
    <property type="molecule type" value="Genomic_DNA"/>
</dbReference>
<keyword evidence="1" id="KW-0812">Transmembrane</keyword>
<sequence length="227" mass="25060">MRLKQAILKDSYFQWKYNFYFIYGVVCLVYVVILNELADAIQAQATTILIFSDPAAIGLFVMGAIILLEKSQRVLNSLAVSPLKPQEYILSKVGSLLILSVLFAVILYLPTEKKSVAHMLLGTCFASIQFSLLGLIAGSPIRSLNQFVLASVGIELVCFIPPILSILREDYGFLKFHPFSATIRLIHGSSGSLIVDGGVNIALMILLYQICLVQVRKMFRQLGGAKL</sequence>
<keyword evidence="1" id="KW-1133">Transmembrane helix</keyword>
<evidence type="ECO:0000256" key="1">
    <source>
        <dbReference type="SAM" id="Phobius"/>
    </source>
</evidence>
<gene>
    <name evidence="2" type="ORF">NRIC_00140</name>
</gene>
<keyword evidence="1" id="KW-0472">Membrane</keyword>
<dbReference type="Pfam" id="PF24686">
    <property type="entry name" value="FLQE3_permease"/>
    <property type="match status" value="1"/>
</dbReference>
<feature type="transmembrane region" description="Helical" evidence="1">
    <location>
        <begin position="89"/>
        <end position="109"/>
    </location>
</feature>
<evidence type="ECO:0000313" key="3">
    <source>
        <dbReference type="Proteomes" id="UP000290567"/>
    </source>
</evidence>
<dbReference type="InterPro" id="IPR056926">
    <property type="entry name" value="FLQE3_permease"/>
</dbReference>
<accession>A0A4P5PFA5</accession>
<dbReference type="OrthoDB" id="8480522at2"/>
<feature type="transmembrane region" description="Helical" evidence="1">
    <location>
        <begin position="147"/>
        <end position="167"/>
    </location>
</feature>
<proteinExistence type="predicted"/>
<feature type="transmembrane region" description="Helical" evidence="1">
    <location>
        <begin position="115"/>
        <end position="135"/>
    </location>
</feature>
<comment type="caution">
    <text evidence="2">The sequence shown here is derived from an EMBL/GenBank/DDBJ whole genome shotgun (WGS) entry which is preliminary data.</text>
</comment>
<keyword evidence="3" id="KW-1185">Reference proteome</keyword>
<feature type="transmembrane region" description="Helical" evidence="1">
    <location>
        <begin position="20"/>
        <end position="38"/>
    </location>
</feature>
<dbReference type="Proteomes" id="UP000290567">
    <property type="component" value="Unassembled WGS sequence"/>
</dbReference>
<protein>
    <submittedName>
        <fullName evidence="2">ABC transporter permease</fullName>
    </submittedName>
</protein>
<name>A0A4P5PFA5_9ENTE</name>
<feature type="transmembrane region" description="Helical" evidence="1">
    <location>
        <begin position="44"/>
        <end position="68"/>
    </location>
</feature>
<evidence type="ECO:0000313" key="2">
    <source>
        <dbReference type="EMBL" id="GCF92123.1"/>
    </source>
</evidence>
<dbReference type="AlphaFoldDB" id="A0A4P5PFA5"/>
<organism evidence="2 3">
    <name type="scientific">Enterococcus florum</name>
    <dbReference type="NCBI Taxonomy" id="2480627"/>
    <lineage>
        <taxon>Bacteria</taxon>
        <taxon>Bacillati</taxon>
        <taxon>Bacillota</taxon>
        <taxon>Bacilli</taxon>
        <taxon>Lactobacillales</taxon>
        <taxon>Enterococcaceae</taxon>
        <taxon>Enterococcus</taxon>
    </lineage>
</organism>
<feature type="transmembrane region" description="Helical" evidence="1">
    <location>
        <begin position="193"/>
        <end position="213"/>
    </location>
</feature>
<dbReference type="RefSeq" id="WP_146620649.1">
    <property type="nucleotide sequence ID" value="NZ_BJCC01000001.1"/>
</dbReference>